<dbReference type="PROSITE" id="PS50110">
    <property type="entry name" value="RESPONSE_REGULATORY"/>
    <property type="match status" value="1"/>
</dbReference>
<dbReference type="Gene3D" id="1.25.40.10">
    <property type="entry name" value="Tetratricopeptide repeat domain"/>
    <property type="match status" value="3"/>
</dbReference>
<dbReference type="InterPro" id="IPR011006">
    <property type="entry name" value="CheY-like_superfamily"/>
</dbReference>
<keyword evidence="7" id="KW-1185">Reference proteome</keyword>
<keyword evidence="2 4" id="KW-0802">TPR repeat</keyword>
<accession>A0A6V8LWV6</accession>
<evidence type="ECO:0000259" key="5">
    <source>
        <dbReference type="PROSITE" id="PS50110"/>
    </source>
</evidence>
<evidence type="ECO:0000256" key="3">
    <source>
        <dbReference type="PROSITE-ProRule" id="PRU00169"/>
    </source>
</evidence>
<comment type="caution">
    <text evidence="3">Lacks conserved residue(s) required for the propagation of feature annotation.</text>
</comment>
<evidence type="ECO:0000313" key="7">
    <source>
        <dbReference type="Proteomes" id="UP000494245"/>
    </source>
</evidence>
<sequence length="341" mass="37917">MRFEPAQIGVALINAEPAQAARDRQSLARLGFASVHAFPDYQEARRYLPEPSIHLVLVADQTGGLTGFECARMLKRDPELKDKAVVMVSSDGRRERVMRAIAAGCGGYVLRPYQLETFARHLKAAWESSRPDEESQALLDEGKRLAFTGHFGEAVRVLSQVATGENEAVEWFNKGLEHLRIQEFGQAIVCFNKALAANTLFAEAYRGLAYAHKGQGDLEKHLDCLKRSADILAMQDKLQELKELFVEILTHDPKAVNPYNTLGVRLRRSGDLSGALHAYTRALDLTPDDENLHYNIAKAYQHASRLDSAASHLRRALEIRPDFHEAGALLATLPHEGKTQA</sequence>
<dbReference type="CDD" id="cd00156">
    <property type="entry name" value="REC"/>
    <property type="match status" value="1"/>
</dbReference>
<feature type="domain" description="Response regulatory" evidence="5">
    <location>
        <begin position="9"/>
        <end position="126"/>
    </location>
</feature>
<proteinExistence type="predicted"/>
<reference evidence="6 7" key="1">
    <citation type="submission" date="2020-04" db="EMBL/GenBank/DDBJ databases">
        <authorList>
            <consortium name="Desulfovibrio sp. FSS-1 genome sequencing consortium"/>
            <person name="Shimoshige H."/>
            <person name="Kobayashi H."/>
            <person name="Maekawa T."/>
        </authorList>
    </citation>
    <scope>NUCLEOTIDE SEQUENCE [LARGE SCALE GENOMIC DNA]</scope>
    <source>
        <strain evidence="6 7">SIID29052-01</strain>
    </source>
</reference>
<feature type="repeat" description="TPR" evidence="4">
    <location>
        <begin position="256"/>
        <end position="289"/>
    </location>
</feature>
<dbReference type="SUPFAM" id="SSF48452">
    <property type="entry name" value="TPR-like"/>
    <property type="match status" value="1"/>
</dbReference>
<comment type="caution">
    <text evidence="6">The sequence shown here is derived from an EMBL/GenBank/DDBJ whole genome shotgun (WGS) entry which is preliminary data.</text>
</comment>
<dbReference type="AlphaFoldDB" id="A0A6V8LWV6"/>
<dbReference type="PROSITE" id="PS50005">
    <property type="entry name" value="TPR"/>
    <property type="match status" value="2"/>
</dbReference>
<dbReference type="Pfam" id="PF13414">
    <property type="entry name" value="TPR_11"/>
    <property type="match status" value="1"/>
</dbReference>
<dbReference type="SMART" id="SM00028">
    <property type="entry name" value="TPR"/>
    <property type="match status" value="4"/>
</dbReference>
<dbReference type="Pfam" id="PF00072">
    <property type="entry name" value="Response_reg"/>
    <property type="match status" value="1"/>
</dbReference>
<dbReference type="Gene3D" id="3.40.50.2300">
    <property type="match status" value="1"/>
</dbReference>
<organism evidence="6 7">
    <name type="scientific">Fundidesulfovibrio magnetotacticus</name>
    <dbReference type="NCBI Taxonomy" id="2730080"/>
    <lineage>
        <taxon>Bacteria</taxon>
        <taxon>Pseudomonadati</taxon>
        <taxon>Thermodesulfobacteriota</taxon>
        <taxon>Desulfovibrionia</taxon>
        <taxon>Desulfovibrionales</taxon>
        <taxon>Desulfovibrionaceae</taxon>
        <taxon>Fundidesulfovibrio</taxon>
    </lineage>
</organism>
<dbReference type="PANTHER" id="PTHR44858">
    <property type="entry name" value="TETRATRICOPEPTIDE REPEAT PROTEIN 6"/>
    <property type="match status" value="1"/>
</dbReference>
<dbReference type="GO" id="GO:0000160">
    <property type="term" value="P:phosphorelay signal transduction system"/>
    <property type="evidence" value="ECO:0007669"/>
    <property type="project" value="InterPro"/>
</dbReference>
<dbReference type="InterPro" id="IPR011990">
    <property type="entry name" value="TPR-like_helical_dom_sf"/>
</dbReference>
<dbReference type="Pfam" id="PF13432">
    <property type="entry name" value="TPR_16"/>
    <property type="match status" value="1"/>
</dbReference>
<reference evidence="6 7" key="2">
    <citation type="submission" date="2020-05" db="EMBL/GenBank/DDBJ databases">
        <title>Draft genome sequence of Desulfovibrio sp. strainFSS-1.</title>
        <authorList>
            <person name="Shimoshige H."/>
            <person name="Kobayashi H."/>
            <person name="Maekawa T."/>
        </authorList>
    </citation>
    <scope>NUCLEOTIDE SEQUENCE [LARGE SCALE GENOMIC DNA]</scope>
    <source>
        <strain evidence="6 7">SIID29052-01</strain>
    </source>
</reference>
<evidence type="ECO:0000256" key="2">
    <source>
        <dbReference type="ARBA" id="ARBA00022803"/>
    </source>
</evidence>
<evidence type="ECO:0000256" key="1">
    <source>
        <dbReference type="ARBA" id="ARBA00022737"/>
    </source>
</evidence>
<dbReference type="PANTHER" id="PTHR44858:SF1">
    <property type="entry name" value="UDP-N-ACETYLGLUCOSAMINE--PEPTIDE N-ACETYLGLUCOSAMINYLTRANSFERASE SPINDLY-RELATED"/>
    <property type="match status" value="1"/>
</dbReference>
<evidence type="ECO:0000256" key="4">
    <source>
        <dbReference type="PROSITE-ProRule" id="PRU00339"/>
    </source>
</evidence>
<protein>
    <submittedName>
        <fullName evidence="6">Chemotaxis protein CheY</fullName>
    </submittedName>
</protein>
<dbReference type="Proteomes" id="UP000494245">
    <property type="component" value="Unassembled WGS sequence"/>
</dbReference>
<evidence type="ECO:0000313" key="6">
    <source>
        <dbReference type="EMBL" id="GFK95071.1"/>
    </source>
</evidence>
<name>A0A6V8LWV6_9BACT</name>
<dbReference type="RefSeq" id="WP_173085767.1">
    <property type="nucleotide sequence ID" value="NZ_BLTE01000014.1"/>
</dbReference>
<dbReference type="SMART" id="SM00448">
    <property type="entry name" value="REC"/>
    <property type="match status" value="1"/>
</dbReference>
<dbReference type="InterPro" id="IPR001789">
    <property type="entry name" value="Sig_transdc_resp-reg_receiver"/>
</dbReference>
<dbReference type="SUPFAM" id="SSF52172">
    <property type="entry name" value="CheY-like"/>
    <property type="match status" value="1"/>
</dbReference>
<gene>
    <name evidence="6" type="primary">cheY_6</name>
    <name evidence="6" type="ORF">NNJEOMEG_02924</name>
</gene>
<keyword evidence="1" id="KW-0677">Repeat</keyword>
<feature type="repeat" description="TPR" evidence="4">
    <location>
        <begin position="290"/>
        <end position="323"/>
    </location>
</feature>
<dbReference type="InterPro" id="IPR050498">
    <property type="entry name" value="Ycf3"/>
</dbReference>
<dbReference type="GO" id="GO:0046813">
    <property type="term" value="P:receptor-mediated virion attachment to host cell"/>
    <property type="evidence" value="ECO:0007669"/>
    <property type="project" value="TreeGrafter"/>
</dbReference>
<dbReference type="InterPro" id="IPR019734">
    <property type="entry name" value="TPR_rpt"/>
</dbReference>
<dbReference type="EMBL" id="BLTE01000014">
    <property type="protein sequence ID" value="GFK95071.1"/>
    <property type="molecule type" value="Genomic_DNA"/>
</dbReference>
<dbReference type="GO" id="GO:0009279">
    <property type="term" value="C:cell outer membrane"/>
    <property type="evidence" value="ECO:0007669"/>
    <property type="project" value="TreeGrafter"/>
</dbReference>